<dbReference type="FunCoup" id="A0A6P7XAN2">
    <property type="interactions" value="677"/>
</dbReference>
<dbReference type="GO" id="GO:2001256">
    <property type="term" value="P:regulation of store-operated calcium entry"/>
    <property type="evidence" value="ECO:0007669"/>
    <property type="project" value="InterPro"/>
</dbReference>
<dbReference type="KEGG" id="muo:115463757"/>
<keyword evidence="5" id="KW-0109">Calcium transport</keyword>
<feature type="transmembrane region" description="Helical" evidence="15">
    <location>
        <begin position="168"/>
        <end position="187"/>
    </location>
</feature>
<keyword evidence="4" id="KW-0813">Transport</keyword>
<keyword evidence="6 15" id="KW-0812">Transmembrane</keyword>
<evidence type="ECO:0000256" key="10">
    <source>
        <dbReference type="ARBA" id="ARBA00022989"/>
    </source>
</evidence>
<comment type="similarity">
    <text evidence="2">Belongs to the SARAF family.</text>
</comment>
<evidence type="ECO:0000256" key="11">
    <source>
        <dbReference type="ARBA" id="ARBA00023065"/>
    </source>
</evidence>
<keyword evidence="10 15" id="KW-1133">Transmembrane helix</keyword>
<dbReference type="GeneID" id="115463757"/>
<evidence type="ECO:0000256" key="3">
    <source>
        <dbReference type="ARBA" id="ARBA00016584"/>
    </source>
</evidence>
<keyword evidence="8" id="KW-0256">Endoplasmic reticulum</keyword>
<name>A0A6P7XAN2_9AMPH</name>
<reference evidence="18" key="1">
    <citation type="submission" date="2025-08" db="UniProtKB">
        <authorList>
            <consortium name="RefSeq"/>
        </authorList>
    </citation>
    <scope>IDENTIFICATION</scope>
</reference>
<dbReference type="InParanoid" id="A0A6P7XAN2"/>
<keyword evidence="17" id="KW-1185">Reference proteome</keyword>
<gene>
    <name evidence="18" type="primary">SARAF</name>
</gene>
<dbReference type="PANTHER" id="PTHR15929">
    <property type="entry name" value="STORE-OPERATED CALCIUM ENTRY-ASSOCIATED REGULATORY FACTOR"/>
    <property type="match status" value="1"/>
</dbReference>
<evidence type="ECO:0000256" key="4">
    <source>
        <dbReference type="ARBA" id="ARBA00022448"/>
    </source>
</evidence>
<dbReference type="RefSeq" id="XP_030050366.1">
    <property type="nucleotide sequence ID" value="XM_030194506.1"/>
</dbReference>
<dbReference type="AlphaFoldDB" id="A0A6P7XAN2"/>
<keyword evidence="9" id="KW-0106">Calcium</keyword>
<feature type="chain" id="PRO_5027783950" description="Store-operated calcium entry-associated regulatory factor" evidence="16">
    <location>
        <begin position="22"/>
        <end position="325"/>
    </location>
</feature>
<evidence type="ECO:0000313" key="17">
    <source>
        <dbReference type="Proteomes" id="UP000515156"/>
    </source>
</evidence>
<feature type="signal peptide" evidence="16">
    <location>
        <begin position="1"/>
        <end position="21"/>
    </location>
</feature>
<evidence type="ECO:0000256" key="7">
    <source>
        <dbReference type="ARBA" id="ARBA00022729"/>
    </source>
</evidence>
<dbReference type="CTD" id="51669"/>
<dbReference type="Proteomes" id="UP000515156">
    <property type="component" value="Chromosome 2"/>
</dbReference>
<keyword evidence="11" id="KW-0406">Ion transport</keyword>
<protein>
    <recommendedName>
        <fullName evidence="3">Store-operated calcium entry-associated regulatory factor</fullName>
    </recommendedName>
    <alternativeName>
        <fullName evidence="13">Transmembrane protein 66</fullName>
    </alternativeName>
</protein>
<dbReference type="Pfam" id="PF06682">
    <property type="entry name" value="SARAF"/>
    <property type="match status" value="1"/>
</dbReference>
<sequence length="325" mass="35612">MERLAGYLITLCLVVWSPVLAWNEAEKVLLREIQALTLYRDHYTASRRTAAVPQLKCTGGSAGCSAFVPEVVQCHSRGWDGFDVQWECKADMDNSYRFGKIEVNCEGFDYPTDPFVLRGSCGLEYTIELTEQGQRKAKNTYDSSSFGSHFFQGVSSKVHSDGSSDSSGLIVIVVLLVLAYGVYKLFLSGPQREQQTFPEGTGHSYSAEHPYSSYASPPPPGFRSDYTGASAGYGGFGGSSSFGDFFTRPRHNVNSGPGFWTGIGTGGLLGYLFGNRRSQPYHSPSFNTWTNSAYPPPMQGYSDVPRRQESSGTRTASGFGGTRRR</sequence>
<evidence type="ECO:0000256" key="2">
    <source>
        <dbReference type="ARBA" id="ARBA00006833"/>
    </source>
</evidence>
<organism evidence="17 18">
    <name type="scientific">Microcaecilia unicolor</name>
    <dbReference type="NCBI Taxonomy" id="1415580"/>
    <lineage>
        <taxon>Eukaryota</taxon>
        <taxon>Metazoa</taxon>
        <taxon>Chordata</taxon>
        <taxon>Craniata</taxon>
        <taxon>Vertebrata</taxon>
        <taxon>Euteleostomi</taxon>
        <taxon>Amphibia</taxon>
        <taxon>Gymnophiona</taxon>
        <taxon>Siphonopidae</taxon>
        <taxon>Microcaecilia</taxon>
    </lineage>
</organism>
<evidence type="ECO:0000256" key="9">
    <source>
        <dbReference type="ARBA" id="ARBA00022837"/>
    </source>
</evidence>
<dbReference type="OrthoDB" id="20303at2759"/>
<dbReference type="PANTHER" id="PTHR15929:SF0">
    <property type="entry name" value="STORE-OPERATED CALCIUM ENTRY-ASSOCIATED REGULATORY FACTOR"/>
    <property type="match status" value="1"/>
</dbReference>
<evidence type="ECO:0000256" key="15">
    <source>
        <dbReference type="SAM" id="Phobius"/>
    </source>
</evidence>
<evidence type="ECO:0000256" key="13">
    <source>
        <dbReference type="ARBA" id="ARBA00031116"/>
    </source>
</evidence>
<comment type="subcellular location">
    <subcellularLocation>
        <location evidence="1">Endoplasmic reticulum membrane</location>
        <topology evidence="1">Single-pass type I membrane protein</topology>
    </subcellularLocation>
</comment>
<accession>A0A6P7XAN2</accession>
<dbReference type="GO" id="GO:0006816">
    <property type="term" value="P:calcium ion transport"/>
    <property type="evidence" value="ECO:0007669"/>
    <property type="project" value="UniProtKB-KW"/>
</dbReference>
<evidence type="ECO:0000256" key="12">
    <source>
        <dbReference type="ARBA" id="ARBA00023136"/>
    </source>
</evidence>
<dbReference type="GO" id="GO:0005789">
    <property type="term" value="C:endoplasmic reticulum membrane"/>
    <property type="evidence" value="ECO:0007669"/>
    <property type="project" value="UniProtKB-SubCell"/>
</dbReference>
<evidence type="ECO:0000313" key="18">
    <source>
        <dbReference type="RefSeq" id="XP_030050366.1"/>
    </source>
</evidence>
<keyword evidence="7 16" id="KW-0732">Signal</keyword>
<keyword evidence="12 15" id="KW-0472">Membrane</keyword>
<feature type="region of interest" description="Disordered" evidence="14">
    <location>
        <begin position="292"/>
        <end position="325"/>
    </location>
</feature>
<evidence type="ECO:0000256" key="16">
    <source>
        <dbReference type="SAM" id="SignalP"/>
    </source>
</evidence>
<evidence type="ECO:0000256" key="8">
    <source>
        <dbReference type="ARBA" id="ARBA00022824"/>
    </source>
</evidence>
<evidence type="ECO:0000256" key="6">
    <source>
        <dbReference type="ARBA" id="ARBA00022692"/>
    </source>
</evidence>
<evidence type="ECO:0000256" key="14">
    <source>
        <dbReference type="SAM" id="MobiDB-lite"/>
    </source>
</evidence>
<dbReference type="InterPro" id="IPR009567">
    <property type="entry name" value="SARAF"/>
</dbReference>
<evidence type="ECO:0000256" key="5">
    <source>
        <dbReference type="ARBA" id="ARBA00022568"/>
    </source>
</evidence>
<evidence type="ECO:0000256" key="1">
    <source>
        <dbReference type="ARBA" id="ARBA00004115"/>
    </source>
</evidence>
<proteinExistence type="inferred from homology"/>